<sequence length="494" mass="58168">MLNPYTKAIDEMNYLHTQNTSRYRPILRFFYEQHGRRTQLKAEDIFEHLQQFQDFEDYTIAELRQDLTVLESLGNITSRQETNDYYTIEEVKAKRFKYQATHYTIQIERFLESLETSQADFGGGSLDKNLFDRIADALESLYSIRVDTPPEEVFRRWEDVMEYFRRLDRKSSDYLAHISSFQAEDEMMTEAFLVRRQELITYLRDFVRVLQVKLSPIQHLLEHKFNDEWVGEIIDRVIAYQISIFRFGDRLSPEATKKRLNEEWGLLTLWFQGEESEASNIMKQTGEIIRKMLWFSARLIESKSTLRSRKQEFLDLAKHFSRMESDIEAHRLASVVIGVPYTRHLSCDEYDTSGRIESFWDMGNDPIPLGSRRPGARTKGKTSAIADNAKKKKELLEAFFKEQEALKQDFQRLIQNGKIELDSLPEITRAQRQKLLQLLDRCMLAGDRSARTEWGHIFIWSPKTGRTRVRCADGELDMPNGEFILQQRSRGVAE</sequence>
<dbReference type="NCBIfam" id="TIGR02677">
    <property type="entry name" value="TIGR02677 family protein"/>
    <property type="match status" value="1"/>
</dbReference>
<dbReference type="Pfam" id="PF09660">
    <property type="entry name" value="DUF2397"/>
    <property type="match status" value="1"/>
</dbReference>
<name>A0ABM8VNN0_9BACL</name>
<evidence type="ECO:0008006" key="3">
    <source>
        <dbReference type="Google" id="ProtNLM"/>
    </source>
</evidence>
<proteinExistence type="predicted"/>
<evidence type="ECO:0000313" key="2">
    <source>
        <dbReference type="Proteomes" id="UP000730618"/>
    </source>
</evidence>
<protein>
    <recommendedName>
        <fullName evidence="3">TIGR02677 family protein</fullName>
    </recommendedName>
</protein>
<evidence type="ECO:0000313" key="1">
    <source>
        <dbReference type="EMBL" id="CAG7651662.1"/>
    </source>
</evidence>
<reference evidence="1 2" key="1">
    <citation type="submission" date="2021-06" db="EMBL/GenBank/DDBJ databases">
        <authorList>
            <person name="Criscuolo A."/>
        </authorList>
    </citation>
    <scope>NUCLEOTIDE SEQUENCE [LARGE SCALE GENOMIC DNA]</scope>
    <source>
        <strain evidence="2">CIP 111802</strain>
    </source>
</reference>
<comment type="caution">
    <text evidence="1">The sequence shown here is derived from an EMBL/GenBank/DDBJ whole genome shotgun (WGS) entry which is preliminary data.</text>
</comment>
<dbReference type="Proteomes" id="UP000730618">
    <property type="component" value="Unassembled WGS sequence"/>
</dbReference>
<keyword evidence="2" id="KW-1185">Reference proteome</keyword>
<dbReference type="EMBL" id="CAJVCE010000016">
    <property type="protein sequence ID" value="CAG7651662.1"/>
    <property type="molecule type" value="Genomic_DNA"/>
</dbReference>
<dbReference type="InterPro" id="IPR013493">
    <property type="entry name" value="CHP02677"/>
</dbReference>
<accession>A0ABM8VNN0</accession>
<organism evidence="1 2">
    <name type="scientific">Paenibacillus allorhizosphaerae</name>
    <dbReference type="NCBI Taxonomy" id="2849866"/>
    <lineage>
        <taxon>Bacteria</taxon>
        <taxon>Bacillati</taxon>
        <taxon>Bacillota</taxon>
        <taxon>Bacilli</taxon>
        <taxon>Bacillales</taxon>
        <taxon>Paenibacillaceae</taxon>
        <taxon>Paenibacillus</taxon>
    </lineage>
</organism>
<gene>
    <name evidence="1" type="ORF">PAECIP111802_05020</name>
</gene>
<dbReference type="RefSeq" id="WP_218101269.1">
    <property type="nucleotide sequence ID" value="NZ_CAJVCE010000016.1"/>
</dbReference>